<dbReference type="InterPro" id="IPR032466">
    <property type="entry name" value="Metal_Hydrolase"/>
</dbReference>
<comment type="caution">
    <text evidence="3">The sequence shown here is derived from an EMBL/GenBank/DDBJ whole genome shotgun (WGS) entry which is preliminary data.</text>
</comment>
<dbReference type="OrthoDB" id="9765462at2"/>
<dbReference type="InterPro" id="IPR006680">
    <property type="entry name" value="Amidohydro-rel"/>
</dbReference>
<dbReference type="GO" id="GO:0005829">
    <property type="term" value="C:cytosol"/>
    <property type="evidence" value="ECO:0007669"/>
    <property type="project" value="TreeGrafter"/>
</dbReference>
<dbReference type="GO" id="GO:0016812">
    <property type="term" value="F:hydrolase activity, acting on carbon-nitrogen (but not peptide) bonds, in cyclic amides"/>
    <property type="evidence" value="ECO:0007669"/>
    <property type="project" value="TreeGrafter"/>
</dbReference>
<reference evidence="3 4" key="1">
    <citation type="submission" date="2014-02" db="EMBL/GenBank/DDBJ databases">
        <title>Kosmotoga genome sequencing.</title>
        <authorList>
            <person name="Pollo S.M."/>
            <person name="Charchuk R."/>
            <person name="Nesbo C.L."/>
        </authorList>
    </citation>
    <scope>NUCLEOTIDE SEQUENCE [LARGE SCALE GENOMIC DNA]</scope>
    <source>
        <strain evidence="3 4">S304</strain>
    </source>
</reference>
<dbReference type="PANTHER" id="PTHR11647">
    <property type="entry name" value="HYDRANTOINASE/DIHYDROPYRIMIDINASE FAMILY MEMBER"/>
    <property type="match status" value="1"/>
</dbReference>
<dbReference type="PATRIC" id="fig|1453497.3.peg.864"/>
<evidence type="ECO:0000256" key="1">
    <source>
        <dbReference type="ARBA" id="ARBA00001947"/>
    </source>
</evidence>
<dbReference type="Pfam" id="PF01979">
    <property type="entry name" value="Amidohydro_1"/>
    <property type="match status" value="1"/>
</dbReference>
<dbReference type="InterPro" id="IPR011059">
    <property type="entry name" value="Metal-dep_hydrolase_composite"/>
</dbReference>
<dbReference type="RefSeq" id="WP_068348512.1">
    <property type="nucleotide sequence ID" value="NZ_JFHK01000022.1"/>
</dbReference>
<evidence type="ECO:0000313" key="4">
    <source>
        <dbReference type="Proteomes" id="UP000077339"/>
    </source>
</evidence>
<protein>
    <recommendedName>
        <fullName evidence="2">Amidohydrolase-related domain-containing protein</fullName>
    </recommendedName>
</protein>
<dbReference type="SUPFAM" id="SSF51556">
    <property type="entry name" value="Metallo-dependent hydrolases"/>
    <property type="match status" value="1"/>
</dbReference>
<dbReference type="Gene3D" id="3.20.20.140">
    <property type="entry name" value="Metal-dependent hydrolases"/>
    <property type="match status" value="1"/>
</dbReference>
<dbReference type="SUPFAM" id="SSF51338">
    <property type="entry name" value="Composite domain of metallo-dependent hydrolases"/>
    <property type="match status" value="1"/>
</dbReference>
<sequence length="454" mass="50499">MSFELSLIGGTLCDGFTVRKGNVYVSKGKIKAITPNDVIFEARQSYDCAGLFVFPGFVDPHVHLSLDLGKYISADDYESASDAALSGGVTTFFDFTEPVYSKDNFEDVLNEKLLQGKSSKIDFGLHLTLGKNKGFTAEDIANFAISNGIPSVKIFTAYGDSNRRTDRGFMYELFRQSSKKGYVVLVHAEDDELIKSNAKHIPEIINNLSRIRSSESELVAVFDVALLARLAEGQIYIVHLSSGQTMEELSRLENSWYKNIVIETCPQYLLLDDTRLIGEDNYLFSFCPPLRSTEEREKLIHYLKEGKIKTIGTDHCPFSVSEKMENAPNLGSIPYGIPTLGFTFSLLRSIISDPLLLIRLLSVNPAKSLGLFPEKGSLIPGTDADLVVADMEKEWTIETPTYGKAEYSPYLGLKARGKVLKTFLRGELAYDGKEVTVSAGRGRFIMRNPIHWGD</sequence>
<accession>A0A176JXI2</accession>
<dbReference type="AlphaFoldDB" id="A0A176JXI2"/>
<dbReference type="STRING" id="1453497.AT15_04345"/>
<name>A0A176JXI2_9BACT</name>
<proteinExistence type="predicted"/>
<dbReference type="InterPro" id="IPR050378">
    <property type="entry name" value="Metallo-dep_Hydrolases_sf"/>
</dbReference>
<dbReference type="PANTHER" id="PTHR11647:SF1">
    <property type="entry name" value="COLLAPSIN RESPONSE MEDIATOR PROTEIN"/>
    <property type="match status" value="1"/>
</dbReference>
<comment type="cofactor">
    <cofactor evidence="1">
        <name>Zn(2+)</name>
        <dbReference type="ChEBI" id="CHEBI:29105"/>
    </cofactor>
</comment>
<evidence type="ECO:0000313" key="3">
    <source>
        <dbReference type="EMBL" id="OAA28437.1"/>
    </source>
</evidence>
<dbReference type="Proteomes" id="UP000077339">
    <property type="component" value="Unassembled WGS sequence"/>
</dbReference>
<feature type="domain" description="Amidohydrolase-related" evidence="2">
    <location>
        <begin position="52"/>
        <end position="428"/>
    </location>
</feature>
<organism evidence="3 4">
    <name type="scientific">Kosmotoga arenicorallina S304</name>
    <dbReference type="NCBI Taxonomy" id="1453497"/>
    <lineage>
        <taxon>Bacteria</taxon>
        <taxon>Thermotogati</taxon>
        <taxon>Thermotogota</taxon>
        <taxon>Thermotogae</taxon>
        <taxon>Kosmotogales</taxon>
        <taxon>Kosmotogaceae</taxon>
        <taxon>Kosmotoga</taxon>
    </lineage>
</organism>
<dbReference type="EMBL" id="JFHK01000022">
    <property type="protein sequence ID" value="OAA28437.1"/>
    <property type="molecule type" value="Genomic_DNA"/>
</dbReference>
<gene>
    <name evidence="3" type="ORF">AT15_04345</name>
</gene>
<keyword evidence="4" id="KW-1185">Reference proteome</keyword>
<dbReference type="Gene3D" id="2.30.40.10">
    <property type="entry name" value="Urease, subunit C, domain 1"/>
    <property type="match status" value="1"/>
</dbReference>
<evidence type="ECO:0000259" key="2">
    <source>
        <dbReference type="Pfam" id="PF01979"/>
    </source>
</evidence>